<feature type="region of interest" description="Disordered" evidence="1">
    <location>
        <begin position="1"/>
        <end position="20"/>
    </location>
</feature>
<proteinExistence type="predicted"/>
<name>A0A4Y9ZDA4_9AGAM</name>
<evidence type="ECO:0000256" key="1">
    <source>
        <dbReference type="SAM" id="MobiDB-lite"/>
    </source>
</evidence>
<comment type="caution">
    <text evidence="3">The sequence shown here is derived from an EMBL/GenBank/DDBJ whole genome shotgun (WGS) entry which is preliminary data.</text>
</comment>
<evidence type="ECO:0000313" key="3">
    <source>
        <dbReference type="EMBL" id="TFY72130.1"/>
    </source>
</evidence>
<dbReference type="InterPro" id="IPR024752">
    <property type="entry name" value="Myb/SANT-like_dom"/>
</dbReference>
<dbReference type="PANTHER" id="PTHR46929">
    <property type="entry name" value="EXPRESSED PROTEIN"/>
    <property type="match status" value="1"/>
</dbReference>
<evidence type="ECO:0000259" key="2">
    <source>
        <dbReference type="Pfam" id="PF12776"/>
    </source>
</evidence>
<feature type="compositionally biased region" description="Pro residues" evidence="1">
    <location>
        <begin position="218"/>
        <end position="228"/>
    </location>
</feature>
<dbReference type="Pfam" id="PF12776">
    <property type="entry name" value="Myb_DNA-bind_3"/>
    <property type="match status" value="1"/>
</dbReference>
<evidence type="ECO:0000313" key="4">
    <source>
        <dbReference type="Proteomes" id="UP000298327"/>
    </source>
</evidence>
<keyword evidence="4" id="KW-1185">Reference proteome</keyword>
<reference evidence="3 4" key="1">
    <citation type="submission" date="2019-02" db="EMBL/GenBank/DDBJ databases">
        <title>Genome sequencing of the rare red list fungi Dentipellis fragilis.</title>
        <authorList>
            <person name="Buettner E."/>
            <person name="Kellner H."/>
        </authorList>
    </citation>
    <scope>NUCLEOTIDE SEQUENCE [LARGE SCALE GENOMIC DNA]</scope>
    <source>
        <strain evidence="3 4">DSM 105465</strain>
    </source>
</reference>
<dbReference type="AlphaFoldDB" id="A0A4Y9ZDA4"/>
<organism evidence="3 4">
    <name type="scientific">Dentipellis fragilis</name>
    <dbReference type="NCBI Taxonomy" id="205917"/>
    <lineage>
        <taxon>Eukaryota</taxon>
        <taxon>Fungi</taxon>
        <taxon>Dikarya</taxon>
        <taxon>Basidiomycota</taxon>
        <taxon>Agaricomycotina</taxon>
        <taxon>Agaricomycetes</taxon>
        <taxon>Russulales</taxon>
        <taxon>Hericiaceae</taxon>
        <taxon>Dentipellis</taxon>
    </lineage>
</organism>
<feature type="region of interest" description="Disordered" evidence="1">
    <location>
        <begin position="203"/>
        <end position="233"/>
    </location>
</feature>
<protein>
    <recommendedName>
        <fullName evidence="2">Myb/SANT-like domain-containing protein</fullName>
    </recommendedName>
</protein>
<dbReference type="EMBL" id="SEOQ01000024">
    <property type="protein sequence ID" value="TFY72130.1"/>
    <property type="molecule type" value="Genomic_DNA"/>
</dbReference>
<accession>A0A4Y9ZDA4</accession>
<dbReference type="STRING" id="205917.A0A4Y9ZDA4"/>
<dbReference type="OrthoDB" id="2930561at2759"/>
<dbReference type="PANTHER" id="PTHR46929:SF3">
    <property type="entry name" value="MYB_SANT-LIKE DOMAIN-CONTAINING PROTEIN"/>
    <property type="match status" value="1"/>
</dbReference>
<sequence length="355" mass="39403">MPRTKGSKASNSAMDASQQGNEIAKWTPEDEQAFIDFLTDHVSERGEENYKMTTFTAAAAFLESRRTVGGPKIGMTCKNKWARLKETHGVCHRLKNCHSTSGFTWNEERGADVGAGGEAAWRAYVEKYPRAAHFRHRGWPLYNAVNNIIPDIVKSNLLIAFETHVAKPSDELPASSMATEDALRASPDVSEVEALLEENAWLPTNNVNANDDSGRTPYIPPPPPPAPPSRRKRSALEMNASTSFSGTPSFSQDSPYDMAVARSIDRMADAVTKMIASDLNPPAEPPSEPSLKRRRMAIELAARREEEVLSIDDLVDLIEVMRRDVTVADIYLSLARTHVKLCRAWIQRVLAEDRS</sequence>
<dbReference type="Proteomes" id="UP000298327">
    <property type="component" value="Unassembled WGS sequence"/>
</dbReference>
<gene>
    <name evidence="3" type="ORF">EVG20_g875</name>
</gene>
<feature type="domain" description="Myb/SANT-like" evidence="2">
    <location>
        <begin position="25"/>
        <end position="124"/>
    </location>
</feature>
<feature type="compositionally biased region" description="Polar residues" evidence="1">
    <location>
        <begin position="7"/>
        <end position="20"/>
    </location>
</feature>